<accession>A0ACB1ATM7</accession>
<reference evidence="1" key="1">
    <citation type="submission" date="2023-11" db="EMBL/GenBank/DDBJ databases">
        <authorList>
            <person name="Poullet M."/>
        </authorList>
    </citation>
    <scope>NUCLEOTIDE SEQUENCE</scope>
    <source>
        <strain evidence="1">E1834</strain>
    </source>
</reference>
<evidence type="ECO:0000313" key="1">
    <source>
        <dbReference type="EMBL" id="CAK5097685.1"/>
    </source>
</evidence>
<dbReference type="Proteomes" id="UP001497535">
    <property type="component" value="Unassembled WGS sequence"/>
</dbReference>
<gene>
    <name evidence="1" type="ORF">MENTE1834_LOCUS41432</name>
</gene>
<keyword evidence="2" id="KW-1185">Reference proteome</keyword>
<proteinExistence type="predicted"/>
<sequence length="58" mass="6737">MDVAVVFYATDEDTKNLGMDMTIGLEINLRVYVQETKLIMENIVIYLGLEERIKRKIS</sequence>
<comment type="caution">
    <text evidence="1">The sequence shown here is derived from an EMBL/GenBank/DDBJ whole genome shotgun (WGS) entry which is preliminary data.</text>
</comment>
<name>A0ACB1ATM7_MELEN</name>
<organism evidence="1 2">
    <name type="scientific">Meloidogyne enterolobii</name>
    <name type="common">Root-knot nematode worm</name>
    <name type="synonym">Meloidogyne mayaguensis</name>
    <dbReference type="NCBI Taxonomy" id="390850"/>
    <lineage>
        <taxon>Eukaryota</taxon>
        <taxon>Metazoa</taxon>
        <taxon>Ecdysozoa</taxon>
        <taxon>Nematoda</taxon>
        <taxon>Chromadorea</taxon>
        <taxon>Rhabditida</taxon>
        <taxon>Tylenchina</taxon>
        <taxon>Tylenchomorpha</taxon>
        <taxon>Tylenchoidea</taxon>
        <taxon>Meloidogynidae</taxon>
        <taxon>Meloidogyninae</taxon>
        <taxon>Meloidogyne</taxon>
    </lineage>
</organism>
<evidence type="ECO:0000313" key="2">
    <source>
        <dbReference type="Proteomes" id="UP001497535"/>
    </source>
</evidence>
<protein>
    <submittedName>
        <fullName evidence="1">Uncharacterized protein</fullName>
    </submittedName>
</protein>
<dbReference type="EMBL" id="CAVMJV010000102">
    <property type="protein sequence ID" value="CAK5097685.1"/>
    <property type="molecule type" value="Genomic_DNA"/>
</dbReference>